<feature type="binding site" evidence="8">
    <location>
        <begin position="80"/>
        <end position="81"/>
    </location>
    <ligand>
        <name>substrate</name>
    </ligand>
</feature>
<dbReference type="OrthoDB" id="9805408at2"/>
<dbReference type="UniPathway" id="UPA00034">
    <property type="reaction ID" value="UER00025"/>
</dbReference>
<evidence type="ECO:0000256" key="2">
    <source>
        <dbReference type="ARBA" id="ARBA00010219"/>
    </source>
</evidence>
<feature type="binding site" evidence="8">
    <location>
        <position position="185"/>
    </location>
    <ligand>
        <name>substrate</name>
    </ligand>
</feature>
<comment type="caution">
    <text evidence="8">Lacks conserved residue(s) required for the propagation of feature annotation.</text>
</comment>
<evidence type="ECO:0000256" key="1">
    <source>
        <dbReference type="ARBA" id="ARBA00005196"/>
    </source>
</evidence>
<evidence type="ECO:0000256" key="7">
    <source>
        <dbReference type="ARBA" id="ARBA00051712"/>
    </source>
</evidence>
<comment type="subunit">
    <text evidence="8">Homodimer.</text>
</comment>
<dbReference type="Pfam" id="PF01678">
    <property type="entry name" value="DAP_epimerase"/>
    <property type="match status" value="2"/>
</dbReference>
<dbReference type="PROSITE" id="PS01326">
    <property type="entry name" value="DAP_EPIMERASE"/>
    <property type="match status" value="1"/>
</dbReference>
<feature type="binding site" evidence="8">
    <location>
        <begin position="203"/>
        <end position="204"/>
    </location>
    <ligand>
        <name>substrate</name>
    </ligand>
</feature>
<dbReference type="InterPro" id="IPR001653">
    <property type="entry name" value="DAP_epimerase_DapF"/>
</dbReference>
<comment type="pathway">
    <text evidence="1 8">Amino-acid biosynthesis; L-lysine biosynthesis via DAP pathway; DL-2,6-diaminopimelate from LL-2,6-diaminopimelate: step 1/1.</text>
</comment>
<protein>
    <recommendedName>
        <fullName evidence="3 8">Diaminopimelate epimerase</fullName>
        <shortName evidence="8">DAP epimerase</shortName>
        <ecNumber evidence="3 8">5.1.1.7</ecNumber>
    </recommendedName>
    <alternativeName>
        <fullName evidence="8">PLP-independent amino acid racemase</fullName>
    </alternativeName>
</protein>
<evidence type="ECO:0000256" key="4">
    <source>
        <dbReference type="ARBA" id="ARBA00022605"/>
    </source>
</evidence>
<sequence length="279" mass="30360">MVLDFPIAFEKMSGTGNDFVIIDNREGLIPLEQHPELAKKVCQRKFSVGADGLILLKNSDKADIGWDFYNADGSVAEMCGNGSRCAAKFAHSHGIAGKKMKLETIAGVVEMEICNGDQAVRVKMPQPFDFRVGLSISLDDVEYPVTYVNTGVPQAVIFVSEDNVPVKKWGRKVRFHQLFEPKGTNANFVQVLDKGLLKVRTYERGVEDETMACGTGAVAAALISAMQKDMDSPIEVITSGGERLTILFDLQDGPVADNVFLQGPAKLIYTGELTGEALL</sequence>
<dbReference type="AlphaFoldDB" id="A0A1H0TTV9"/>
<comment type="subcellular location">
    <subcellularLocation>
        <location evidence="8">Cytoplasm</location>
    </subcellularLocation>
</comment>
<evidence type="ECO:0000256" key="5">
    <source>
        <dbReference type="ARBA" id="ARBA00023154"/>
    </source>
</evidence>
<reference evidence="10 11" key="1">
    <citation type="submission" date="2016-10" db="EMBL/GenBank/DDBJ databases">
        <authorList>
            <person name="de Groot N.N."/>
        </authorList>
    </citation>
    <scope>NUCLEOTIDE SEQUENCE [LARGE SCALE GENOMIC DNA]</scope>
    <source>
        <strain evidence="10 11">DSM 12130</strain>
    </source>
</reference>
<keyword evidence="4 8" id="KW-0028">Amino-acid biosynthesis</keyword>
<dbReference type="PANTHER" id="PTHR31689">
    <property type="entry name" value="DIAMINOPIMELATE EPIMERASE, CHLOROPLASTIC"/>
    <property type="match status" value="1"/>
</dbReference>
<dbReference type="NCBIfam" id="TIGR00652">
    <property type="entry name" value="DapF"/>
    <property type="match status" value="1"/>
</dbReference>
<dbReference type="GO" id="GO:0009089">
    <property type="term" value="P:lysine biosynthetic process via diaminopimelate"/>
    <property type="evidence" value="ECO:0007669"/>
    <property type="project" value="UniProtKB-UniRule"/>
</dbReference>
<feature type="active site" evidence="9">
    <location>
        <position position="79"/>
    </location>
</feature>
<feature type="active site" description="Proton acceptor" evidence="8">
    <location>
        <position position="213"/>
    </location>
</feature>
<feature type="binding site" evidence="8">
    <location>
        <position position="17"/>
    </location>
    <ligand>
        <name>substrate</name>
    </ligand>
</feature>
<keyword evidence="6 8" id="KW-0413">Isomerase</keyword>
<dbReference type="SUPFAM" id="SSF54506">
    <property type="entry name" value="Diaminopimelate epimerase-like"/>
    <property type="match status" value="2"/>
</dbReference>
<gene>
    <name evidence="8" type="primary">dapF</name>
    <name evidence="10" type="ORF">SAMN05660330_03247</name>
</gene>
<dbReference type="HAMAP" id="MF_00197">
    <property type="entry name" value="DAP_epimerase"/>
    <property type="match status" value="1"/>
</dbReference>
<organism evidence="10 11">
    <name type="scientific">Desulforhopalus singaporensis</name>
    <dbReference type="NCBI Taxonomy" id="91360"/>
    <lineage>
        <taxon>Bacteria</taxon>
        <taxon>Pseudomonadati</taxon>
        <taxon>Thermodesulfobacteriota</taxon>
        <taxon>Desulfobulbia</taxon>
        <taxon>Desulfobulbales</taxon>
        <taxon>Desulfocapsaceae</taxon>
        <taxon>Desulforhopalus</taxon>
    </lineage>
</organism>
<evidence type="ECO:0000313" key="11">
    <source>
        <dbReference type="Proteomes" id="UP000199073"/>
    </source>
</evidence>
<dbReference type="STRING" id="91360.SAMN05660330_03247"/>
<keyword evidence="5 8" id="KW-0457">Lysine biosynthesis</keyword>
<comment type="function">
    <text evidence="8">Catalyzes the stereoinversion of LL-2,6-diaminopimelate (L,L-DAP) to meso-diaminopimelate (meso-DAP), a precursor of L-lysine and an essential component of the bacterial peptidoglycan.</text>
</comment>
<evidence type="ECO:0000256" key="6">
    <source>
        <dbReference type="ARBA" id="ARBA00023235"/>
    </source>
</evidence>
<comment type="catalytic activity">
    <reaction evidence="7 8">
        <text>(2S,6S)-2,6-diaminopimelate = meso-2,6-diaminopimelate</text>
        <dbReference type="Rhea" id="RHEA:15393"/>
        <dbReference type="ChEBI" id="CHEBI:57609"/>
        <dbReference type="ChEBI" id="CHEBI:57791"/>
        <dbReference type="EC" id="5.1.1.7"/>
    </reaction>
</comment>
<keyword evidence="11" id="KW-1185">Reference proteome</keyword>
<proteinExistence type="inferred from homology"/>
<dbReference type="Proteomes" id="UP000199073">
    <property type="component" value="Unassembled WGS sequence"/>
</dbReference>
<feature type="binding site" evidence="8">
    <location>
        <position position="70"/>
    </location>
    <ligand>
        <name>substrate</name>
    </ligand>
</feature>
<name>A0A1H0TTV9_9BACT</name>
<evidence type="ECO:0000256" key="9">
    <source>
        <dbReference type="PROSITE-ProRule" id="PRU10125"/>
    </source>
</evidence>
<accession>A0A1H0TTV9</accession>
<feature type="site" description="Could be important to modulate the pK values of the two catalytic cysteine residues" evidence="8">
    <location>
        <position position="203"/>
    </location>
</feature>
<dbReference type="Gene3D" id="3.10.310.10">
    <property type="entry name" value="Diaminopimelate Epimerase, Chain A, domain 1"/>
    <property type="match status" value="2"/>
</dbReference>
<evidence type="ECO:0000313" key="10">
    <source>
        <dbReference type="EMBL" id="SDP57477.1"/>
    </source>
</evidence>
<keyword evidence="8" id="KW-0963">Cytoplasm</keyword>
<dbReference type="PANTHER" id="PTHR31689:SF0">
    <property type="entry name" value="DIAMINOPIMELATE EPIMERASE"/>
    <property type="match status" value="1"/>
</dbReference>
<dbReference type="GO" id="GO:0008837">
    <property type="term" value="F:diaminopimelate epimerase activity"/>
    <property type="evidence" value="ECO:0007669"/>
    <property type="project" value="UniProtKB-UniRule"/>
</dbReference>
<feature type="binding site" evidence="8">
    <location>
        <begin position="214"/>
        <end position="215"/>
    </location>
    <ligand>
        <name>substrate</name>
    </ligand>
</feature>
<dbReference type="RefSeq" id="WP_092224706.1">
    <property type="nucleotide sequence ID" value="NZ_FNJI01000026.1"/>
</dbReference>
<dbReference type="GO" id="GO:0005829">
    <property type="term" value="C:cytosol"/>
    <property type="evidence" value="ECO:0007669"/>
    <property type="project" value="TreeGrafter"/>
</dbReference>
<dbReference type="InterPro" id="IPR018510">
    <property type="entry name" value="DAP_epimerase_AS"/>
</dbReference>
<dbReference type="EMBL" id="FNJI01000026">
    <property type="protein sequence ID" value="SDP57477.1"/>
    <property type="molecule type" value="Genomic_DNA"/>
</dbReference>
<feature type="active site" description="Proton donor" evidence="8">
    <location>
        <position position="79"/>
    </location>
</feature>
<dbReference type="EC" id="5.1.1.7" evidence="3 8"/>
<evidence type="ECO:0000256" key="3">
    <source>
        <dbReference type="ARBA" id="ARBA00013080"/>
    </source>
</evidence>
<evidence type="ECO:0000256" key="8">
    <source>
        <dbReference type="HAMAP-Rule" id="MF_00197"/>
    </source>
</evidence>
<comment type="similarity">
    <text evidence="2 8">Belongs to the diaminopimelate epimerase family.</text>
</comment>